<comment type="caution">
    <text evidence="1">The sequence shown here is derived from an EMBL/GenBank/DDBJ whole genome shotgun (WGS) entry which is preliminary data.</text>
</comment>
<evidence type="ECO:0000313" key="1">
    <source>
        <dbReference type="EMBL" id="GAH63169.1"/>
    </source>
</evidence>
<dbReference type="AlphaFoldDB" id="X1IAP2"/>
<sequence>MAIETIITQVAVLQGEIAGVRQAFDNPPSNIHVTPCFVNFMAEADSDSVNYIRKTHHLIKMQLYVSKQVTPEGEKLLRPFITLVLAKFDANITLNGTCDYSLIKHWASGVLTYGRTQYLGISFDLEAHEILSAA</sequence>
<protein>
    <submittedName>
        <fullName evidence="1">Uncharacterized protein</fullName>
    </submittedName>
</protein>
<reference evidence="1" key="1">
    <citation type="journal article" date="2014" name="Front. Microbiol.">
        <title>High frequency of phylogenetically diverse reductive dehalogenase-homologous genes in deep subseafloor sedimentary metagenomes.</title>
        <authorList>
            <person name="Kawai M."/>
            <person name="Futagami T."/>
            <person name="Toyoda A."/>
            <person name="Takaki Y."/>
            <person name="Nishi S."/>
            <person name="Hori S."/>
            <person name="Arai W."/>
            <person name="Tsubouchi T."/>
            <person name="Morono Y."/>
            <person name="Uchiyama I."/>
            <person name="Ito T."/>
            <person name="Fujiyama A."/>
            <person name="Inagaki F."/>
            <person name="Takami H."/>
        </authorList>
    </citation>
    <scope>NUCLEOTIDE SEQUENCE</scope>
    <source>
        <strain evidence="1">Expedition CK06-06</strain>
    </source>
</reference>
<proteinExistence type="predicted"/>
<name>X1IAP2_9ZZZZ</name>
<accession>X1IAP2</accession>
<dbReference type="EMBL" id="BARU01030400">
    <property type="protein sequence ID" value="GAH63169.1"/>
    <property type="molecule type" value="Genomic_DNA"/>
</dbReference>
<organism evidence="1">
    <name type="scientific">marine sediment metagenome</name>
    <dbReference type="NCBI Taxonomy" id="412755"/>
    <lineage>
        <taxon>unclassified sequences</taxon>
        <taxon>metagenomes</taxon>
        <taxon>ecological metagenomes</taxon>
    </lineage>
</organism>
<gene>
    <name evidence="1" type="ORF">S03H2_48242</name>
</gene>
<feature type="non-terminal residue" evidence="1">
    <location>
        <position position="134"/>
    </location>
</feature>